<evidence type="ECO:0000313" key="5">
    <source>
        <dbReference type="Proteomes" id="UP000325395"/>
    </source>
</evidence>
<gene>
    <name evidence="4" type="ORF">BDV36DRAFT_254284</name>
</gene>
<proteinExistence type="predicted"/>
<dbReference type="SUPFAM" id="SSF54495">
    <property type="entry name" value="UBC-like"/>
    <property type="match status" value="1"/>
</dbReference>
<evidence type="ECO:0000313" key="4">
    <source>
        <dbReference type="EMBL" id="KAE8418363.1"/>
    </source>
</evidence>
<keyword evidence="5" id="KW-1185">Reference proteome</keyword>
<dbReference type="PROSITE" id="PS50127">
    <property type="entry name" value="UBC_2"/>
    <property type="match status" value="1"/>
</dbReference>
<dbReference type="Pfam" id="PF00179">
    <property type="entry name" value="UQ_con"/>
    <property type="match status" value="1"/>
</dbReference>
<organism evidence="4 5">
    <name type="scientific">Aspergillus pseudocaelatus</name>
    <dbReference type="NCBI Taxonomy" id="1825620"/>
    <lineage>
        <taxon>Eukaryota</taxon>
        <taxon>Fungi</taxon>
        <taxon>Dikarya</taxon>
        <taxon>Ascomycota</taxon>
        <taxon>Pezizomycotina</taxon>
        <taxon>Eurotiomycetes</taxon>
        <taxon>Eurotiomycetidae</taxon>
        <taxon>Eurotiales</taxon>
        <taxon>Aspergillaceae</taxon>
        <taxon>Aspergillus</taxon>
        <taxon>Aspergillus subgen. Circumdati</taxon>
    </lineage>
</organism>
<dbReference type="InterPro" id="IPR050113">
    <property type="entry name" value="Ub_conjugating_enzyme"/>
</dbReference>
<reference evidence="4 5" key="1">
    <citation type="submission" date="2019-04" db="EMBL/GenBank/DDBJ databases">
        <authorList>
            <consortium name="DOE Joint Genome Institute"/>
            <person name="Mondo S."/>
            <person name="Kjaerbolling I."/>
            <person name="Vesth T."/>
            <person name="Frisvad J.C."/>
            <person name="Nybo J.L."/>
            <person name="Theobald S."/>
            <person name="Kildgaard S."/>
            <person name="Isbrandt T."/>
            <person name="Kuo A."/>
            <person name="Sato A."/>
            <person name="Lyhne E.K."/>
            <person name="Kogle M.E."/>
            <person name="Wiebenga A."/>
            <person name="Kun R.S."/>
            <person name="Lubbers R.J."/>
            <person name="Makela M.R."/>
            <person name="Barry K."/>
            <person name="Chovatia M."/>
            <person name="Clum A."/>
            <person name="Daum C."/>
            <person name="Haridas S."/>
            <person name="He G."/>
            <person name="LaButti K."/>
            <person name="Lipzen A."/>
            <person name="Riley R."/>
            <person name="Salamov A."/>
            <person name="Simmons B.A."/>
            <person name="Magnuson J.K."/>
            <person name="Henrissat B."/>
            <person name="Mortensen U.H."/>
            <person name="Larsen T.O."/>
            <person name="Devries R.P."/>
            <person name="Grigoriev I.V."/>
            <person name="Machida M."/>
            <person name="Baker S.E."/>
            <person name="Andersen M.R."/>
            <person name="Cantor M.N."/>
            <person name="Hua S.X."/>
        </authorList>
    </citation>
    <scope>NUCLEOTIDE SEQUENCE [LARGE SCALE GENOMIC DNA]</scope>
    <source>
        <strain evidence="4 5">CBS 117616</strain>
    </source>
</reference>
<name>A0ABQ6WMQ9_9EURO</name>
<evidence type="ECO:0000259" key="3">
    <source>
        <dbReference type="PROSITE" id="PS50127"/>
    </source>
</evidence>
<dbReference type="InterPro" id="IPR000608">
    <property type="entry name" value="UBC"/>
</dbReference>
<feature type="region of interest" description="Disordered" evidence="2">
    <location>
        <begin position="224"/>
        <end position="320"/>
    </location>
</feature>
<dbReference type="Proteomes" id="UP000325395">
    <property type="component" value="Unassembled WGS sequence"/>
</dbReference>
<dbReference type="SMART" id="SM00212">
    <property type="entry name" value="UBCc"/>
    <property type="match status" value="1"/>
</dbReference>
<dbReference type="PANTHER" id="PTHR24067">
    <property type="entry name" value="UBIQUITIN-CONJUGATING ENZYME E2"/>
    <property type="match status" value="1"/>
</dbReference>
<keyword evidence="1" id="KW-0833">Ubl conjugation pathway</keyword>
<accession>A0ABQ6WMQ9</accession>
<dbReference type="EMBL" id="ML735727">
    <property type="protein sequence ID" value="KAE8418363.1"/>
    <property type="molecule type" value="Genomic_DNA"/>
</dbReference>
<feature type="compositionally biased region" description="Basic and acidic residues" evidence="2">
    <location>
        <begin position="224"/>
        <end position="256"/>
    </location>
</feature>
<evidence type="ECO:0000256" key="1">
    <source>
        <dbReference type="ARBA" id="ARBA00022786"/>
    </source>
</evidence>
<dbReference type="Gene3D" id="3.10.110.10">
    <property type="entry name" value="Ubiquitin Conjugating Enzyme"/>
    <property type="match status" value="1"/>
</dbReference>
<dbReference type="CDD" id="cd23799">
    <property type="entry name" value="UBCc_UBE2J"/>
    <property type="match status" value="1"/>
</dbReference>
<feature type="domain" description="UBC core" evidence="3">
    <location>
        <begin position="53"/>
        <end position="204"/>
    </location>
</feature>
<protein>
    <submittedName>
        <fullName evidence="4">Ubiquitin-conjugating enzyme/RWD-like protein</fullName>
    </submittedName>
</protein>
<sequence length="355" mass="38585">MPLSTAAHAIHQTNSPTITSRTTITTATTKSQIQTIITPTKKDSTSQPLKMSPSLRRLMKEAAELSASPSPHFHAQPVSDSNLYDWHFTIAGPPAPSPYASGIYHGRIVLPPTYPLRPPSFRFLTPSGRFEVNREICLSISGHHEETWQPAWGIRTALLAIRSFMDGDAKGQVGGLDVSEEVRRDYARRSGDWCCEVCGKSNEAILGEWRDYCKENGVEVGDMGDERVVSPASKEEGEKSDTDATRQEAQSEKRVQNEPVAVSQEPVQQQSAPEGVQAAFAPSPPSTSIATSTSVPGPDAQTPLAAPAPRQPVAPYPAQAVASQQSEDPWLDRAIIGVLVALVFMILRRMAYSED</sequence>
<feature type="compositionally biased region" description="Low complexity" evidence="2">
    <location>
        <begin position="278"/>
        <end position="296"/>
    </location>
</feature>
<dbReference type="InterPro" id="IPR016135">
    <property type="entry name" value="UBQ-conjugating_enzyme/RWD"/>
</dbReference>
<evidence type="ECO:0000256" key="2">
    <source>
        <dbReference type="SAM" id="MobiDB-lite"/>
    </source>
</evidence>